<feature type="non-terminal residue" evidence="1">
    <location>
        <position position="1"/>
    </location>
</feature>
<comment type="caution">
    <text evidence="1">The sequence shown here is derived from an EMBL/GenBank/DDBJ whole genome shotgun (WGS) entry which is preliminary data.</text>
</comment>
<dbReference type="Proteomes" id="UP000663823">
    <property type="component" value="Unassembled WGS sequence"/>
</dbReference>
<name>A0A819Z7Y9_9BILA</name>
<gene>
    <name evidence="1" type="ORF">OTI717_LOCUS36651</name>
</gene>
<sequence>SLIGKLLIKIAQNKEDIEDILKILQENLSENYFERILTELSTCISKEDSCPFIQQLDVDEKLNLAQWFIKERTRPLLVFDLLINHVFNQAGVDREQCRNLLRHLRQCENLSVQEQAMSYIVPWEKDGGINDNDRMSVSSESDDSNISE</sequence>
<reference evidence="1" key="1">
    <citation type="submission" date="2021-02" db="EMBL/GenBank/DDBJ databases">
        <authorList>
            <person name="Nowell W R."/>
        </authorList>
    </citation>
    <scope>NUCLEOTIDE SEQUENCE</scope>
</reference>
<dbReference type="EMBL" id="CAJOAX010015906">
    <property type="protein sequence ID" value="CAF4159623.1"/>
    <property type="molecule type" value="Genomic_DNA"/>
</dbReference>
<protein>
    <submittedName>
        <fullName evidence="1">Uncharacterized protein</fullName>
    </submittedName>
</protein>
<evidence type="ECO:0000313" key="1">
    <source>
        <dbReference type="EMBL" id="CAF4159623.1"/>
    </source>
</evidence>
<dbReference type="AlphaFoldDB" id="A0A819Z7Y9"/>
<accession>A0A819Z7Y9</accession>
<organism evidence="1 2">
    <name type="scientific">Rotaria sordida</name>
    <dbReference type="NCBI Taxonomy" id="392033"/>
    <lineage>
        <taxon>Eukaryota</taxon>
        <taxon>Metazoa</taxon>
        <taxon>Spiralia</taxon>
        <taxon>Gnathifera</taxon>
        <taxon>Rotifera</taxon>
        <taxon>Eurotatoria</taxon>
        <taxon>Bdelloidea</taxon>
        <taxon>Philodinida</taxon>
        <taxon>Philodinidae</taxon>
        <taxon>Rotaria</taxon>
    </lineage>
</organism>
<proteinExistence type="predicted"/>
<evidence type="ECO:0000313" key="2">
    <source>
        <dbReference type="Proteomes" id="UP000663823"/>
    </source>
</evidence>